<sequence>MAGVSDAWKAAQKAAREERKREQARQRREQRGYDPKAYREKDAQRSWSKASPETKEDYLKRVRTYENFLVEEKGMPVGYKVGKEHPVPTLDELKELFRWYIDSTKGKLDPEGRPTMKTTLIRAQQFVPGFALETGKRIPEQDATELYCWIEKDLVAQKFIKVIKKPKYNVKPGDFERGMRTLWADDDLIFMSGRFRVQFHFTTLLYFCIGARVAAICPKFKHRAERGLRYKHIELVLFRTVDAPWKIGYRLDQTWVKNNVDPENTALGAAIWDCDEPLYAGALLLLALAITDGALFGYSSAADFFEQVIPPGCNQLPLRWNDKALNRCIIRHTTAKGVSEDLLLKERY</sequence>
<comment type="caution">
    <text evidence="2">The sequence shown here is derived from an EMBL/GenBank/DDBJ whole genome shotgun (WGS) entry which is preliminary data.</text>
</comment>
<accession>A0A9P8N9X9</accession>
<dbReference type="InterPro" id="IPR021842">
    <property type="entry name" value="DUF3435"/>
</dbReference>
<evidence type="ECO:0000313" key="2">
    <source>
        <dbReference type="EMBL" id="KAH1893249.1"/>
    </source>
</evidence>
<protein>
    <submittedName>
        <fullName evidence="2">Uncharacterized protein</fullName>
    </submittedName>
</protein>
<reference evidence="2" key="1">
    <citation type="submission" date="2021-08" db="EMBL/GenBank/DDBJ databases">
        <title>Global Aspergillus fumigatus from environmental and clinical sources.</title>
        <authorList>
            <person name="Barber A."/>
            <person name="Sae-Ong T."/>
        </authorList>
    </citation>
    <scope>NUCLEOTIDE SEQUENCE</scope>
    <source>
        <strain evidence="2">NRZ-2016-071</strain>
    </source>
</reference>
<gene>
    <name evidence="2" type="ORF">KXV57_003065</name>
</gene>
<evidence type="ECO:0000313" key="3">
    <source>
        <dbReference type="Proteomes" id="UP000813423"/>
    </source>
</evidence>
<organism evidence="2 3">
    <name type="scientific">Aspergillus fumigatus</name>
    <name type="common">Neosartorya fumigata</name>
    <dbReference type="NCBI Taxonomy" id="746128"/>
    <lineage>
        <taxon>Eukaryota</taxon>
        <taxon>Fungi</taxon>
        <taxon>Dikarya</taxon>
        <taxon>Ascomycota</taxon>
        <taxon>Pezizomycotina</taxon>
        <taxon>Eurotiomycetes</taxon>
        <taxon>Eurotiomycetidae</taxon>
        <taxon>Eurotiales</taxon>
        <taxon>Aspergillaceae</taxon>
        <taxon>Aspergillus</taxon>
        <taxon>Aspergillus subgen. Fumigati</taxon>
    </lineage>
</organism>
<feature type="compositionally biased region" description="Basic and acidic residues" evidence="1">
    <location>
        <begin position="14"/>
        <end position="44"/>
    </location>
</feature>
<dbReference type="EMBL" id="JAIBSC010000194">
    <property type="protein sequence ID" value="KAH1893249.1"/>
    <property type="molecule type" value="Genomic_DNA"/>
</dbReference>
<dbReference type="Proteomes" id="UP000813423">
    <property type="component" value="Unassembled WGS sequence"/>
</dbReference>
<proteinExistence type="predicted"/>
<dbReference type="PANTHER" id="PTHR37535:SF3">
    <property type="entry name" value="FLUG DOMAIN-CONTAINING PROTEIN"/>
    <property type="match status" value="1"/>
</dbReference>
<evidence type="ECO:0000256" key="1">
    <source>
        <dbReference type="SAM" id="MobiDB-lite"/>
    </source>
</evidence>
<name>A0A9P8N9X9_ASPFM</name>
<dbReference type="PANTHER" id="PTHR37535">
    <property type="entry name" value="FLUG DOMAIN PROTEIN"/>
    <property type="match status" value="1"/>
</dbReference>
<dbReference type="AlphaFoldDB" id="A0A9P8N9X9"/>
<feature type="region of interest" description="Disordered" evidence="1">
    <location>
        <begin position="1"/>
        <end position="53"/>
    </location>
</feature>
<dbReference type="Pfam" id="PF11917">
    <property type="entry name" value="DUF3435"/>
    <property type="match status" value="1"/>
</dbReference>